<keyword evidence="4 7" id="KW-0328">Glycosyltransferase</keyword>
<comment type="pathway">
    <text evidence="7">Glycan biosynthesis; glycogen biosynthesis.</text>
</comment>
<sequence>MTESKTPSKRTTTKKGVASAEKPSATATTAAAAATPASVEKEPATVSNAAKATSAPAEQKASAEKVPVAKAAAPAKAAEAEKAAAPAKEPAAEEAAAAKAPAKRTTAKKTTKAPAKKTAAKKTTAAKTAASKTAAAAEAAEEASAPKKAAAKPAARKTTTRSTTTRKTAAKKAAPTAKAAEEAKPVETKAAPAAQAAEEAKAAPAAAAAKVEAAQAEAPAAEKQVEKTADQAPETAVKETAPTAKAAEETKASEASAEPAPVVAAAPEFADLPPVLIVAAECAPLAKTGGLADVVGALPKYLAKLGVDARVIMPFHRDIKARFRYETTHLFDYNASGVWPSRFVGIEKLEHEGVTYYFVDNEYYFGGDIYSGGNFEGQQYGFFVQAVCDALPNLDFNPGIVHCNDWHTALIPFKIKARAKREGSWPPATVLTIHNLAFQGTFGDDLESKLIGDDERAFAWDLGCWNMLKAGIDVSDRVNTVSTTYANEICTPAFGEGLQNDLAHVRDEGRLWGILNGIDTDVWNPQTDPCLPARFSADDMAGKRECKRELLAELGLDDDVDAPLIAMVGRLTPQKGLELVPGIVDSLVPMGAKFVILGSGYPELEWQMRELEGRYKGRVCSYIGYNGDLSHRIYAASDFFLMPSAFEPCGISQMIAMRYGSLPIVHETGGLVDTVEPYNQFTGEGCGFSFARFDFWDAVEACKRALEIYGDTAIMRRLTSNAMERDFGFDRCARMYAEMYRSMM</sequence>
<feature type="compositionally biased region" description="Low complexity" evidence="8">
    <location>
        <begin position="160"/>
        <end position="178"/>
    </location>
</feature>
<dbReference type="PANTHER" id="PTHR45825">
    <property type="entry name" value="GRANULE-BOUND STARCH SYNTHASE 1, CHLOROPLASTIC/AMYLOPLASTIC"/>
    <property type="match status" value="1"/>
</dbReference>
<protein>
    <recommendedName>
        <fullName evidence="7">Glycogen synthase</fullName>
        <ecNumber evidence="7">2.4.1.21</ecNumber>
    </recommendedName>
    <alternativeName>
        <fullName evidence="7">Starch [bacterial glycogen] synthase</fullName>
    </alternativeName>
</protein>
<evidence type="ECO:0000256" key="4">
    <source>
        <dbReference type="ARBA" id="ARBA00022676"/>
    </source>
</evidence>
<dbReference type="Proteomes" id="UP000671910">
    <property type="component" value="Chromosome"/>
</dbReference>
<dbReference type="CDD" id="cd03791">
    <property type="entry name" value="GT5_Glycogen_synthase_DULL1-like"/>
    <property type="match status" value="1"/>
</dbReference>
<comment type="catalytic activity">
    <reaction evidence="1 7">
        <text>[(1-&gt;4)-alpha-D-glucosyl](n) + ADP-alpha-D-glucose = [(1-&gt;4)-alpha-D-glucosyl](n+1) + ADP + H(+)</text>
        <dbReference type="Rhea" id="RHEA:18189"/>
        <dbReference type="Rhea" id="RHEA-COMP:9584"/>
        <dbReference type="Rhea" id="RHEA-COMP:9587"/>
        <dbReference type="ChEBI" id="CHEBI:15378"/>
        <dbReference type="ChEBI" id="CHEBI:15444"/>
        <dbReference type="ChEBI" id="CHEBI:57498"/>
        <dbReference type="ChEBI" id="CHEBI:456216"/>
        <dbReference type="EC" id="2.4.1.21"/>
    </reaction>
</comment>
<keyword evidence="5 7" id="KW-0808">Transferase</keyword>
<feature type="compositionally biased region" description="Low complexity" evidence="8">
    <location>
        <begin position="121"/>
        <end position="153"/>
    </location>
</feature>
<feature type="binding site" evidence="7">
    <location>
        <position position="287"/>
    </location>
    <ligand>
        <name>ADP-alpha-D-glucose</name>
        <dbReference type="ChEBI" id="CHEBI:57498"/>
    </ligand>
</feature>
<dbReference type="SUPFAM" id="SSF53756">
    <property type="entry name" value="UDP-Glycosyltransferase/glycogen phosphorylase"/>
    <property type="match status" value="1"/>
</dbReference>
<feature type="compositionally biased region" description="Low complexity" evidence="8">
    <location>
        <begin position="232"/>
        <end position="245"/>
    </location>
</feature>
<keyword evidence="6 7" id="KW-0320">Glycogen biosynthesis</keyword>
<evidence type="ECO:0000256" key="5">
    <source>
        <dbReference type="ARBA" id="ARBA00022679"/>
    </source>
</evidence>
<evidence type="ECO:0000256" key="6">
    <source>
        <dbReference type="ARBA" id="ARBA00023056"/>
    </source>
</evidence>
<dbReference type="Gene3D" id="3.40.50.2000">
    <property type="entry name" value="Glycogen Phosphorylase B"/>
    <property type="match status" value="2"/>
</dbReference>
<dbReference type="EMBL" id="CP072829">
    <property type="protein sequence ID" value="QTU84148.1"/>
    <property type="molecule type" value="Genomic_DNA"/>
</dbReference>
<evidence type="ECO:0000313" key="11">
    <source>
        <dbReference type="EMBL" id="QTU84148.1"/>
    </source>
</evidence>
<dbReference type="GO" id="GO:0005978">
    <property type="term" value="P:glycogen biosynthetic process"/>
    <property type="evidence" value="ECO:0007669"/>
    <property type="project" value="UniProtKB-UniRule"/>
</dbReference>
<feature type="region of interest" description="Disordered" evidence="8">
    <location>
        <begin position="217"/>
        <end position="259"/>
    </location>
</feature>
<name>A0A9E6MQG1_9ACTN</name>
<comment type="function">
    <text evidence="2 7">Synthesizes alpha-1,4-glucan chains using ADP-glucose.</text>
</comment>
<evidence type="ECO:0000256" key="7">
    <source>
        <dbReference type="HAMAP-Rule" id="MF_00484"/>
    </source>
</evidence>
<feature type="domain" description="Glycosyl transferase family 1" evidence="9">
    <location>
        <begin position="561"/>
        <end position="708"/>
    </location>
</feature>
<feature type="region of interest" description="Disordered" evidence="8">
    <location>
        <begin position="1"/>
        <end position="197"/>
    </location>
</feature>
<dbReference type="GO" id="GO:0004373">
    <property type="term" value="F:alpha-1,4-glucan glucosyltransferase (UDP-glucose donor) activity"/>
    <property type="evidence" value="ECO:0007669"/>
    <property type="project" value="InterPro"/>
</dbReference>
<dbReference type="RefSeq" id="WP_261428549.1">
    <property type="nucleotide sequence ID" value="NZ_CP072829.1"/>
</dbReference>
<dbReference type="NCBIfam" id="TIGR02095">
    <property type="entry name" value="glgA"/>
    <property type="match status" value="1"/>
</dbReference>
<evidence type="ECO:0000256" key="2">
    <source>
        <dbReference type="ARBA" id="ARBA00002764"/>
    </source>
</evidence>
<accession>A0A9E6MQG1</accession>
<dbReference type="EC" id="2.4.1.21" evidence="7"/>
<gene>
    <name evidence="7" type="primary">glgA</name>
    <name evidence="11" type="ORF">J7S26_07285</name>
</gene>
<proteinExistence type="inferred from homology"/>
<evidence type="ECO:0000313" key="12">
    <source>
        <dbReference type="Proteomes" id="UP000671910"/>
    </source>
</evidence>
<dbReference type="Pfam" id="PF00534">
    <property type="entry name" value="Glycos_transf_1"/>
    <property type="match status" value="1"/>
</dbReference>
<feature type="compositionally biased region" description="Low complexity" evidence="8">
    <location>
        <begin position="64"/>
        <end position="100"/>
    </location>
</feature>
<dbReference type="GO" id="GO:0009011">
    <property type="term" value="F:alpha-1,4-glucan glucosyltransferase (ADP-glucose donor) activity"/>
    <property type="evidence" value="ECO:0007669"/>
    <property type="project" value="UniProtKB-UniRule"/>
</dbReference>
<evidence type="ECO:0000259" key="10">
    <source>
        <dbReference type="Pfam" id="PF08323"/>
    </source>
</evidence>
<dbReference type="HAMAP" id="MF_00484">
    <property type="entry name" value="Glycogen_synth"/>
    <property type="match status" value="1"/>
</dbReference>
<dbReference type="InterPro" id="IPR011835">
    <property type="entry name" value="GS/SS"/>
</dbReference>
<evidence type="ECO:0000256" key="8">
    <source>
        <dbReference type="SAM" id="MobiDB-lite"/>
    </source>
</evidence>
<evidence type="ECO:0000256" key="3">
    <source>
        <dbReference type="ARBA" id="ARBA00010281"/>
    </source>
</evidence>
<feature type="compositionally biased region" description="Low complexity" evidence="8">
    <location>
        <begin position="188"/>
        <end position="197"/>
    </location>
</feature>
<dbReference type="KEGG" id="ebz:J7S26_07285"/>
<reference evidence="11" key="1">
    <citation type="submission" date="2021-04" db="EMBL/GenBank/DDBJ databases">
        <title>Novel species in family Eggerthellaceae.</title>
        <authorList>
            <person name="Zhang G."/>
        </authorList>
    </citation>
    <scope>NUCLEOTIDE SEQUENCE</scope>
    <source>
        <strain evidence="11">Zg-886</strain>
    </source>
</reference>
<feature type="compositionally biased region" description="Low complexity" evidence="8">
    <location>
        <begin position="14"/>
        <end position="38"/>
    </location>
</feature>
<dbReference type="PANTHER" id="PTHR45825:SF11">
    <property type="entry name" value="ALPHA AMYLASE DOMAIN-CONTAINING PROTEIN"/>
    <property type="match status" value="1"/>
</dbReference>
<feature type="compositionally biased region" description="Basic residues" evidence="8">
    <location>
        <begin position="101"/>
        <end position="120"/>
    </location>
</feature>
<dbReference type="InterPro" id="IPR013534">
    <property type="entry name" value="Starch_synth_cat_dom"/>
</dbReference>
<organism evidence="11 12">
    <name type="scientific">Xiamenia xianingshaonis</name>
    <dbReference type="NCBI Taxonomy" id="2682776"/>
    <lineage>
        <taxon>Bacteria</taxon>
        <taxon>Bacillati</taxon>
        <taxon>Actinomycetota</taxon>
        <taxon>Coriobacteriia</taxon>
        <taxon>Eggerthellales</taxon>
        <taxon>Eggerthellaceae</taxon>
        <taxon>Xiamenia</taxon>
    </lineage>
</organism>
<evidence type="ECO:0000259" key="9">
    <source>
        <dbReference type="Pfam" id="PF00534"/>
    </source>
</evidence>
<dbReference type="AlphaFoldDB" id="A0A9E6MQG1"/>
<dbReference type="Pfam" id="PF08323">
    <property type="entry name" value="Glyco_transf_5"/>
    <property type="match status" value="1"/>
</dbReference>
<comment type="similarity">
    <text evidence="3 7">Belongs to the glycosyltransferase 1 family. Bacterial/plant glycogen synthase subfamily.</text>
</comment>
<dbReference type="InterPro" id="IPR001296">
    <property type="entry name" value="Glyco_trans_1"/>
</dbReference>
<feature type="domain" description="Starch synthase catalytic" evidence="10">
    <location>
        <begin position="275"/>
        <end position="503"/>
    </location>
</feature>
<evidence type="ECO:0000256" key="1">
    <source>
        <dbReference type="ARBA" id="ARBA00001478"/>
    </source>
</evidence>